<reference evidence="2" key="1">
    <citation type="submission" date="2014-07" db="EMBL/GenBank/DDBJ databases">
        <title>Identification of a novel salt tolerance gene in wild soybean by whole-genome sequencing.</title>
        <authorList>
            <person name="Lam H.-M."/>
            <person name="Qi X."/>
            <person name="Li M.-W."/>
            <person name="Liu X."/>
            <person name="Xie M."/>
            <person name="Ni M."/>
            <person name="Xu X."/>
        </authorList>
    </citation>
    <scope>NUCLEOTIDE SEQUENCE [LARGE SCALE GENOMIC DNA]</scope>
    <source>
        <tissue evidence="2">Root</tissue>
    </source>
</reference>
<gene>
    <name evidence="2" type="ORF">glysoja_029832</name>
</gene>
<protein>
    <submittedName>
        <fullName evidence="2">Uncharacterized protein</fullName>
    </submittedName>
</protein>
<keyword evidence="1" id="KW-1133">Transmembrane helix</keyword>
<evidence type="ECO:0000313" key="2">
    <source>
        <dbReference type="EMBL" id="KHN23543.1"/>
    </source>
</evidence>
<keyword evidence="1" id="KW-0472">Membrane</keyword>
<dbReference type="AlphaFoldDB" id="A0A0B2QUR2"/>
<proteinExistence type="predicted"/>
<dbReference type="Proteomes" id="UP000053555">
    <property type="component" value="Unassembled WGS sequence"/>
</dbReference>
<dbReference type="EMBL" id="KN656270">
    <property type="protein sequence ID" value="KHN23543.1"/>
    <property type="molecule type" value="Genomic_DNA"/>
</dbReference>
<sequence length="101" mass="11932">MSGEHKNHVFTVLLYNNIFSYVHREKKVRRGSSTNKWYGFYSDSSSSSSQHSQTHRYDYEEFKFVKALLYAAMSGFDLGVIMQVLLISEYNRVRVFWIANM</sequence>
<name>A0A0B2QUR2_GLYSO</name>
<evidence type="ECO:0000256" key="1">
    <source>
        <dbReference type="SAM" id="Phobius"/>
    </source>
</evidence>
<feature type="transmembrane region" description="Helical" evidence="1">
    <location>
        <begin position="67"/>
        <end position="87"/>
    </location>
</feature>
<accession>A0A0B2QUR2</accession>
<organism evidence="2">
    <name type="scientific">Glycine soja</name>
    <name type="common">Wild soybean</name>
    <dbReference type="NCBI Taxonomy" id="3848"/>
    <lineage>
        <taxon>Eukaryota</taxon>
        <taxon>Viridiplantae</taxon>
        <taxon>Streptophyta</taxon>
        <taxon>Embryophyta</taxon>
        <taxon>Tracheophyta</taxon>
        <taxon>Spermatophyta</taxon>
        <taxon>Magnoliopsida</taxon>
        <taxon>eudicotyledons</taxon>
        <taxon>Gunneridae</taxon>
        <taxon>Pentapetalae</taxon>
        <taxon>rosids</taxon>
        <taxon>fabids</taxon>
        <taxon>Fabales</taxon>
        <taxon>Fabaceae</taxon>
        <taxon>Papilionoideae</taxon>
        <taxon>50 kb inversion clade</taxon>
        <taxon>NPAAA clade</taxon>
        <taxon>indigoferoid/millettioid clade</taxon>
        <taxon>Phaseoleae</taxon>
        <taxon>Glycine</taxon>
        <taxon>Glycine subgen. Soja</taxon>
    </lineage>
</organism>
<keyword evidence="1" id="KW-0812">Transmembrane</keyword>